<dbReference type="GO" id="GO:0004315">
    <property type="term" value="F:3-oxoacyl-[acyl-carrier-protein] synthase activity"/>
    <property type="evidence" value="ECO:0007669"/>
    <property type="project" value="UniProtKB-EC"/>
</dbReference>
<accession>A0A386BX77</accession>
<reference evidence="2" key="1">
    <citation type="submission" date="2017-11" db="EMBL/GenBank/DDBJ databases">
        <title>Molecular characterization of CO2 sequestering Bacillus cereus SS105 for the production of poly-3-hydroxybutyrate.</title>
        <authorList>
            <person name="Srivastava S."/>
            <person name="Maheswari N."/>
            <person name="Thakur I.S."/>
        </authorList>
    </citation>
    <scope>NUCLEOTIDE SEQUENCE</scope>
    <source>
        <strain evidence="2">SS105</strain>
    </source>
</reference>
<dbReference type="AlphaFoldDB" id="A0A386BX77"/>
<dbReference type="NCBIfam" id="TIGR02132">
    <property type="entry name" value="phaR_Bmeg"/>
    <property type="match status" value="1"/>
</dbReference>
<dbReference type="EC" id="2.3.1.41" evidence="2"/>
<sequence>MNRLNCFKNEKGSVGKVIDQKFDPLQAWKNAYEQTETFWGKALNETIKTEEYSAWMGSVLDLNLFYQKALNDTTKNYLEQVNVPTKEDIARVATLVINLENKVDNIEEFLEEKVESVGQAPTLKRDVTKVKQDLRTLETKVDQILELLEKQNAVLAKLQEPVKEEVKPTNKPENKK</sequence>
<gene>
    <name evidence="2" type="primary">phaR</name>
</gene>
<evidence type="ECO:0000313" key="2">
    <source>
        <dbReference type="EMBL" id="AYC76590.1"/>
    </source>
</evidence>
<keyword evidence="1" id="KW-0175">Coiled coil</keyword>
<organism evidence="2">
    <name type="scientific">Bacillus cereus</name>
    <dbReference type="NCBI Taxonomy" id="1396"/>
    <lineage>
        <taxon>Bacteria</taxon>
        <taxon>Bacillati</taxon>
        <taxon>Bacillota</taxon>
        <taxon>Bacilli</taxon>
        <taxon>Bacillales</taxon>
        <taxon>Bacillaceae</taxon>
        <taxon>Bacillus</taxon>
        <taxon>Bacillus cereus group</taxon>
    </lineage>
</organism>
<evidence type="ECO:0000256" key="1">
    <source>
        <dbReference type="SAM" id="Coils"/>
    </source>
</evidence>
<dbReference type="InterPro" id="IPR011729">
    <property type="entry name" value="PhaR_Bmeg_synth"/>
</dbReference>
<dbReference type="EMBL" id="MG432484">
    <property type="protein sequence ID" value="AYC76590.1"/>
    <property type="molecule type" value="Genomic_DNA"/>
</dbReference>
<proteinExistence type="predicted"/>
<keyword evidence="2" id="KW-0808">Transferase</keyword>
<protein>
    <submittedName>
        <fullName evidence="2">Polyhydroxyalkanoate synthase subunit</fullName>
        <ecNumber evidence="2">2.3.1.41</ecNumber>
    </submittedName>
</protein>
<name>A0A386BX77_BACCE</name>
<feature type="coiled-coil region" evidence="1">
    <location>
        <begin position="127"/>
        <end position="154"/>
    </location>
</feature>
<keyword evidence="2" id="KW-0012">Acyltransferase</keyword>